<organism evidence="8 9">
    <name type="scientific">Streptococcus cristatus</name>
    <dbReference type="NCBI Taxonomy" id="45634"/>
    <lineage>
        <taxon>Bacteria</taxon>
        <taxon>Bacillati</taxon>
        <taxon>Bacillota</taxon>
        <taxon>Bacilli</taxon>
        <taxon>Lactobacillales</taxon>
        <taxon>Streptococcaceae</taxon>
        <taxon>Streptococcus</taxon>
    </lineage>
</organism>
<dbReference type="AlphaFoldDB" id="A0A3R9M4M7"/>
<dbReference type="InterPro" id="IPR019931">
    <property type="entry name" value="LPXTG_anchor"/>
</dbReference>
<evidence type="ECO:0000256" key="4">
    <source>
        <dbReference type="ARBA" id="ARBA00023088"/>
    </source>
</evidence>
<dbReference type="Pfam" id="PF00746">
    <property type="entry name" value="Gram_pos_anchor"/>
    <property type="match status" value="1"/>
</dbReference>
<protein>
    <submittedName>
        <fullName evidence="8">Gram positive anchor</fullName>
    </submittedName>
</protein>
<sequence>MPITHKPSVEIVEILNQKPQPKQAGKTVDKPTAPKAKEEQLESLAQKTSEAQPTATAQKATNTQQAQLPQTGSKENSALFTVATILLATSGGLFLLKKKEA</sequence>
<evidence type="ECO:0000256" key="5">
    <source>
        <dbReference type="SAM" id="MobiDB-lite"/>
    </source>
</evidence>
<feature type="compositionally biased region" description="Low complexity" evidence="5">
    <location>
        <begin position="51"/>
        <end position="67"/>
    </location>
</feature>
<evidence type="ECO:0000256" key="3">
    <source>
        <dbReference type="ARBA" id="ARBA00022729"/>
    </source>
</evidence>
<keyword evidence="6" id="KW-1133">Transmembrane helix</keyword>
<evidence type="ECO:0000256" key="6">
    <source>
        <dbReference type="SAM" id="Phobius"/>
    </source>
</evidence>
<feature type="transmembrane region" description="Helical" evidence="6">
    <location>
        <begin position="78"/>
        <end position="96"/>
    </location>
</feature>
<evidence type="ECO:0000259" key="7">
    <source>
        <dbReference type="PROSITE" id="PS50847"/>
    </source>
</evidence>
<dbReference type="EMBL" id="RJPS01000011">
    <property type="protein sequence ID" value="RSJ88573.1"/>
    <property type="molecule type" value="Genomic_DNA"/>
</dbReference>
<proteinExistence type="predicted"/>
<keyword evidence="1" id="KW-0134">Cell wall</keyword>
<feature type="domain" description="Gram-positive cocci surface proteins LPxTG" evidence="7">
    <location>
        <begin position="68"/>
        <end position="101"/>
    </location>
</feature>
<evidence type="ECO:0000256" key="2">
    <source>
        <dbReference type="ARBA" id="ARBA00022525"/>
    </source>
</evidence>
<keyword evidence="6" id="KW-0472">Membrane</keyword>
<keyword evidence="6" id="KW-0812">Transmembrane</keyword>
<keyword evidence="2" id="KW-0964">Secreted</keyword>
<dbReference type="PROSITE" id="PS50847">
    <property type="entry name" value="GRAM_POS_ANCHORING"/>
    <property type="match status" value="1"/>
</dbReference>
<gene>
    <name evidence="8" type="ORF">D8792_08795</name>
</gene>
<evidence type="ECO:0000313" key="9">
    <source>
        <dbReference type="Proteomes" id="UP000270868"/>
    </source>
</evidence>
<keyword evidence="4" id="KW-0572">Peptidoglycan-anchor</keyword>
<evidence type="ECO:0000313" key="8">
    <source>
        <dbReference type="EMBL" id="RSJ88573.1"/>
    </source>
</evidence>
<dbReference type="Proteomes" id="UP000270868">
    <property type="component" value="Unassembled WGS sequence"/>
</dbReference>
<dbReference type="NCBIfam" id="TIGR01167">
    <property type="entry name" value="LPXTG_anchor"/>
    <property type="match status" value="1"/>
</dbReference>
<accession>A0A3R9M4M7</accession>
<evidence type="ECO:0000256" key="1">
    <source>
        <dbReference type="ARBA" id="ARBA00022512"/>
    </source>
</evidence>
<feature type="region of interest" description="Disordered" evidence="5">
    <location>
        <begin position="14"/>
        <end position="73"/>
    </location>
</feature>
<keyword evidence="3" id="KW-0732">Signal</keyword>
<reference evidence="8 9" key="1">
    <citation type="submission" date="2018-11" db="EMBL/GenBank/DDBJ databases">
        <title>Species Designations Belie Phenotypic and Genotypic Heterogeneity in Oral Streptococci.</title>
        <authorList>
            <person name="Velsko I."/>
        </authorList>
    </citation>
    <scope>NUCLEOTIDE SEQUENCE [LARGE SCALE GENOMIC DNA]</scope>
    <source>
        <strain evidence="8 9">A52</strain>
    </source>
</reference>
<name>A0A3R9M4M7_STRCR</name>
<comment type="caution">
    <text evidence="8">The sequence shown here is derived from an EMBL/GenBank/DDBJ whole genome shotgun (WGS) entry which is preliminary data.</text>
</comment>